<accession>S8ABR2</accession>
<evidence type="ECO:0000259" key="1">
    <source>
        <dbReference type="PROSITE" id="PS50181"/>
    </source>
</evidence>
<protein>
    <recommendedName>
        <fullName evidence="1">F-box domain-containing protein</fullName>
    </recommendedName>
</protein>
<reference evidence="2 3" key="1">
    <citation type="journal article" date="2013" name="PLoS Genet.">
        <title>Genomic mechanisms accounting for the adaptation to parasitism in nematode-trapping fungi.</title>
        <authorList>
            <person name="Meerupati T."/>
            <person name="Andersson K.M."/>
            <person name="Friman E."/>
            <person name="Kumar D."/>
            <person name="Tunlid A."/>
            <person name="Ahren D."/>
        </authorList>
    </citation>
    <scope>NUCLEOTIDE SEQUENCE [LARGE SCALE GENOMIC DNA]</scope>
    <source>
        <strain evidence="2 3">CBS 200.50</strain>
    </source>
</reference>
<evidence type="ECO:0000313" key="2">
    <source>
        <dbReference type="EMBL" id="EPS38571.1"/>
    </source>
</evidence>
<reference evidence="3" key="2">
    <citation type="submission" date="2013-04" db="EMBL/GenBank/DDBJ databases">
        <title>Genomic mechanisms accounting for the adaptation to parasitism in nematode-trapping fungi.</title>
        <authorList>
            <person name="Ahren D.G."/>
        </authorList>
    </citation>
    <scope>NUCLEOTIDE SEQUENCE [LARGE SCALE GENOMIC DNA]</scope>
    <source>
        <strain evidence="3">CBS 200.50</strain>
    </source>
</reference>
<comment type="caution">
    <text evidence="2">The sequence shown here is derived from an EMBL/GenBank/DDBJ whole genome shotgun (WGS) entry which is preliminary data.</text>
</comment>
<proteinExistence type="predicted"/>
<dbReference type="SUPFAM" id="SSF81383">
    <property type="entry name" value="F-box domain"/>
    <property type="match status" value="1"/>
</dbReference>
<dbReference type="PROSITE" id="PS50181">
    <property type="entry name" value="FBOX"/>
    <property type="match status" value="1"/>
</dbReference>
<dbReference type="AlphaFoldDB" id="S8ABR2"/>
<sequence>MGLNATLLTLPAELQILIISHLEIEDQFSASQVCDTWKDIIVNHKTIQKGRYITTPGSQFYTHKLVTIKAEPPESPHFSFKIRNGTLTSFIYHHCGLFSAASNESIVERNRELGSTWRDISECIFIDEQMFSPFIDPHYFPEIGHDKKNPRHRFLVKKLKQNRSLRRPVTPEFNPYDTSDPSYGKDSRYGRTGYEFSTGLSFCHNLTWSSDKWKAELRFQNKTTVREALEAITTEVLSILNDWGIKTDVDHQMIFMTADDNKGVWSLAGGVVTELGDSYKDLEV</sequence>
<dbReference type="OrthoDB" id="5307063at2759"/>
<dbReference type="Pfam" id="PF00646">
    <property type="entry name" value="F-box"/>
    <property type="match status" value="1"/>
</dbReference>
<dbReference type="EMBL" id="AQGS01000539">
    <property type="protein sequence ID" value="EPS38571.1"/>
    <property type="molecule type" value="Genomic_DNA"/>
</dbReference>
<dbReference type="Gene3D" id="1.20.1280.50">
    <property type="match status" value="1"/>
</dbReference>
<name>S8ABR2_DACHA</name>
<dbReference type="InterPro" id="IPR001810">
    <property type="entry name" value="F-box_dom"/>
</dbReference>
<evidence type="ECO:0000313" key="3">
    <source>
        <dbReference type="Proteomes" id="UP000015100"/>
    </source>
</evidence>
<gene>
    <name evidence="2" type="ORF">H072_7655</name>
</gene>
<keyword evidence="3" id="KW-1185">Reference proteome</keyword>
<dbReference type="InterPro" id="IPR036047">
    <property type="entry name" value="F-box-like_dom_sf"/>
</dbReference>
<dbReference type="HOGENOM" id="CLU_980122_0_0_1"/>
<dbReference type="Proteomes" id="UP000015100">
    <property type="component" value="Unassembled WGS sequence"/>
</dbReference>
<organism evidence="2 3">
    <name type="scientific">Dactylellina haptotyla (strain CBS 200.50)</name>
    <name type="common">Nematode-trapping fungus</name>
    <name type="synonym">Monacrosporium haptotylum</name>
    <dbReference type="NCBI Taxonomy" id="1284197"/>
    <lineage>
        <taxon>Eukaryota</taxon>
        <taxon>Fungi</taxon>
        <taxon>Dikarya</taxon>
        <taxon>Ascomycota</taxon>
        <taxon>Pezizomycotina</taxon>
        <taxon>Orbiliomycetes</taxon>
        <taxon>Orbiliales</taxon>
        <taxon>Orbiliaceae</taxon>
        <taxon>Dactylellina</taxon>
    </lineage>
</organism>
<feature type="domain" description="F-box" evidence="1">
    <location>
        <begin position="4"/>
        <end position="50"/>
    </location>
</feature>